<evidence type="ECO:0000256" key="2">
    <source>
        <dbReference type="ARBA" id="ARBA00005988"/>
    </source>
</evidence>
<evidence type="ECO:0000256" key="3">
    <source>
        <dbReference type="PROSITE-ProRule" id="PRU01379"/>
    </source>
</evidence>
<dbReference type="GO" id="GO:0008270">
    <property type="term" value="F:zinc ion binding"/>
    <property type="evidence" value="ECO:0007669"/>
    <property type="project" value="InterPro"/>
</dbReference>
<feature type="compositionally biased region" description="Polar residues" evidence="4">
    <location>
        <begin position="896"/>
        <end position="906"/>
    </location>
</feature>
<proteinExistence type="inferred from homology"/>
<evidence type="ECO:0000259" key="5">
    <source>
        <dbReference type="PROSITE" id="PS52035"/>
    </source>
</evidence>
<dbReference type="Gene3D" id="3.40.630.10">
    <property type="entry name" value="Zn peptidases"/>
    <property type="match status" value="1"/>
</dbReference>
<dbReference type="PROSITE" id="PS52035">
    <property type="entry name" value="PEPTIDASE_M14"/>
    <property type="match status" value="1"/>
</dbReference>
<dbReference type="OrthoDB" id="10253041at2759"/>
<feature type="region of interest" description="Disordered" evidence="4">
    <location>
        <begin position="885"/>
        <end position="906"/>
    </location>
</feature>
<protein>
    <recommendedName>
        <fullName evidence="5">Peptidase M14 domain-containing protein</fullName>
    </recommendedName>
</protein>
<dbReference type="GO" id="GO:0004181">
    <property type="term" value="F:metallocarboxypeptidase activity"/>
    <property type="evidence" value="ECO:0007669"/>
    <property type="project" value="InterPro"/>
</dbReference>
<organism evidence="6 7">
    <name type="scientific">Stentor coeruleus</name>
    <dbReference type="NCBI Taxonomy" id="5963"/>
    <lineage>
        <taxon>Eukaryota</taxon>
        <taxon>Sar</taxon>
        <taxon>Alveolata</taxon>
        <taxon>Ciliophora</taxon>
        <taxon>Postciliodesmatophora</taxon>
        <taxon>Heterotrichea</taxon>
        <taxon>Heterotrichida</taxon>
        <taxon>Stentoridae</taxon>
        <taxon>Stentor</taxon>
    </lineage>
</organism>
<comment type="similarity">
    <text evidence="2 3">Belongs to the peptidase M14 family.</text>
</comment>
<dbReference type="InterPro" id="IPR000834">
    <property type="entry name" value="Peptidase_M14"/>
</dbReference>
<dbReference type="Gene3D" id="2.60.40.3120">
    <property type="match status" value="1"/>
</dbReference>
<dbReference type="AlphaFoldDB" id="A0A1R2BZJ0"/>
<dbReference type="Pfam" id="PF00246">
    <property type="entry name" value="Peptidase_M14"/>
    <property type="match status" value="1"/>
</dbReference>
<dbReference type="PANTHER" id="PTHR12756">
    <property type="entry name" value="CYTOSOLIC CARBOXYPEPTIDASE"/>
    <property type="match status" value="1"/>
</dbReference>
<dbReference type="EMBL" id="MPUH01000351">
    <property type="protein sequence ID" value="OMJ82159.1"/>
    <property type="molecule type" value="Genomic_DNA"/>
</dbReference>
<evidence type="ECO:0000256" key="1">
    <source>
        <dbReference type="ARBA" id="ARBA00001947"/>
    </source>
</evidence>
<comment type="cofactor">
    <cofactor evidence="1">
        <name>Zn(2+)</name>
        <dbReference type="ChEBI" id="CHEBI:29105"/>
    </cofactor>
</comment>
<evidence type="ECO:0000313" key="7">
    <source>
        <dbReference type="Proteomes" id="UP000187209"/>
    </source>
</evidence>
<dbReference type="InterPro" id="IPR050821">
    <property type="entry name" value="Cytosolic_carboxypeptidase"/>
</dbReference>
<dbReference type="GO" id="GO:0006508">
    <property type="term" value="P:proteolysis"/>
    <property type="evidence" value="ECO:0007669"/>
    <property type="project" value="InterPro"/>
</dbReference>
<dbReference type="SUPFAM" id="SSF53187">
    <property type="entry name" value="Zn-dependent exopeptidases"/>
    <property type="match status" value="1"/>
</dbReference>
<feature type="active site" description="Proton donor/acceptor" evidence="3">
    <location>
        <position position="671"/>
    </location>
</feature>
<accession>A0A1R2BZJ0</accession>
<dbReference type="PANTHER" id="PTHR12756:SF11">
    <property type="entry name" value="CYTOSOLIC CARBOXYPEPTIDASE 1"/>
    <property type="match status" value="1"/>
</dbReference>
<reference evidence="6 7" key="1">
    <citation type="submission" date="2016-11" db="EMBL/GenBank/DDBJ databases">
        <title>The macronuclear genome of Stentor coeruleus: a giant cell with tiny introns.</title>
        <authorList>
            <person name="Slabodnick M."/>
            <person name="Ruby J.G."/>
            <person name="Reiff S.B."/>
            <person name="Swart E.C."/>
            <person name="Gosai S."/>
            <person name="Prabakaran S."/>
            <person name="Witkowska E."/>
            <person name="Larue G.E."/>
            <person name="Fisher S."/>
            <person name="Freeman R.M."/>
            <person name="Gunawardena J."/>
            <person name="Chu W."/>
            <person name="Stover N.A."/>
            <person name="Gregory B.D."/>
            <person name="Nowacki M."/>
            <person name="Derisi J."/>
            <person name="Roy S.W."/>
            <person name="Marshall W.F."/>
            <person name="Sood P."/>
        </authorList>
    </citation>
    <scope>NUCLEOTIDE SEQUENCE [LARGE SCALE GENOMIC DNA]</scope>
    <source>
        <strain evidence="6">WM001</strain>
    </source>
</reference>
<sequence length="906" mass="103868">MAENNKPIQSLQDEDPEITSLHIATLSAKFSFYKIITAPNLTFAINLSLIERLIEQNASLELREYIKLPKLREKIMSIMSSSVDISHKLSLVQDLGENELGLIDKNLASATVYKIRNNNLEQEKIKGKIKDEKVSLLTTNKIYLLIEQGGDILSRSSEELLETESKLKTDFEDFRDMLPPPIPLLPKSLNPSEPLFQCQNIPFEILDLSFCSEPICSFGPAVSPSDFPSKFDPSTSLKSLFPKETLVYLRSPGLYKKNFNENMCDLKKLLLKRRNRETKDERLYTNPLLLPTIPRYFIPNEDDNTLVFESRFESGNLAMASKVSENEYNLLLQSDINSKGHTQWFFFSVENTKADQEIKFNLLNFAKSDSLYNEGMKVLVYSMKATEKKNMGWTREGYNLKYYPNGIGKDTSTSLKSFYSLTFTYKFVYSKDRVFFAYSLPFLYSTLQILLDSYESDKTRSQYFHRKTLCKSIGGNNCDYLTITNKGTLEEIKNKRAVIISARVHPGETVGSWMMLGVLDFLTSNNVEAHSLRNKYIFKIVPMLNPDGVINGNYRCSLVGADLNRRWKNPQLDIHPIIHNFKRIIKNTAINYEIDLICDLHGHSRKNNIFMYGCDFQRSPQTCKLFPYILSKISPIFSFEYSHFGVQKSKESTMRVALFKDLKIPNIFTLEASFCGADFGVYKNMHFTGEILSDMGRDLCKSLLILSQNSALARNPTVKRPVLKNFKRKDSMQSEPDTEMFITKEHNVDFILKELMARKEVLHPDNNTSSSGSESEPSEDNLEFEELKGFFPIHKTSLSLNKKKIETPKVFHNHRLRFPLKKCERCGEDDGGNHVCKNLLSYSQIKRTVVGLRTYYNLAGKKVHDQATQTPPSFYEKNPRRRFLSSIGPLPMDNDSVGSSSNFKAL</sequence>
<keyword evidence="7" id="KW-1185">Reference proteome</keyword>
<dbReference type="InterPro" id="IPR040626">
    <property type="entry name" value="Pepdidase_M14_N"/>
</dbReference>
<dbReference type="Proteomes" id="UP000187209">
    <property type="component" value="Unassembled WGS sequence"/>
</dbReference>
<feature type="domain" description="Peptidase M14" evidence="5">
    <location>
        <begin position="440"/>
        <end position="707"/>
    </location>
</feature>
<evidence type="ECO:0000256" key="4">
    <source>
        <dbReference type="SAM" id="MobiDB-lite"/>
    </source>
</evidence>
<gene>
    <name evidence="6" type="ORF">SteCoe_17237</name>
</gene>
<name>A0A1R2BZJ0_9CILI</name>
<dbReference type="Pfam" id="PF18027">
    <property type="entry name" value="Pepdidase_M14_N"/>
    <property type="match status" value="1"/>
</dbReference>
<comment type="caution">
    <text evidence="6">The sequence shown here is derived from an EMBL/GenBank/DDBJ whole genome shotgun (WGS) entry which is preliminary data.</text>
</comment>
<evidence type="ECO:0000313" key="6">
    <source>
        <dbReference type="EMBL" id="OMJ82159.1"/>
    </source>
</evidence>